<dbReference type="EMBL" id="LLXZ01000027">
    <property type="protein sequence ID" value="KRR13327.1"/>
    <property type="molecule type" value="Genomic_DNA"/>
</dbReference>
<sequence>MPAEPVASAFGAFAKCDQITANVGYRDVSTGQVVASIEIPAQVIERAVLENASVEITLLSDGEIASAVTGSACDCFSAKTSVSVDHLVDAFVSNNNLHKEEATETELRTLLGRLQKSVQAVERTIRLIEGTAK</sequence>
<evidence type="ECO:0000313" key="2">
    <source>
        <dbReference type="Proteomes" id="UP000050863"/>
    </source>
</evidence>
<protein>
    <submittedName>
        <fullName evidence="1">Uncharacterized protein</fullName>
    </submittedName>
</protein>
<accession>A0A0R3M5K2</accession>
<gene>
    <name evidence="1" type="ORF">CQ12_09305</name>
</gene>
<proteinExistence type="predicted"/>
<evidence type="ECO:0000313" key="1">
    <source>
        <dbReference type="EMBL" id="KRR13327.1"/>
    </source>
</evidence>
<name>A0A0R3M5K2_9BRAD</name>
<dbReference type="AlphaFoldDB" id="A0A0R3M5K2"/>
<reference evidence="1 2" key="1">
    <citation type="submission" date="2014-03" db="EMBL/GenBank/DDBJ databases">
        <title>Bradyrhizobium valentinum sp. nov., isolated from effective nodules of Lupinus mariae-josephae, a lupine endemic of basic-lime soils in Eastern Spain.</title>
        <authorList>
            <person name="Duran D."/>
            <person name="Rey L."/>
            <person name="Navarro A."/>
            <person name="Busquets A."/>
            <person name="Imperial J."/>
            <person name="Ruiz-Argueso T."/>
        </authorList>
    </citation>
    <scope>NUCLEOTIDE SEQUENCE [LARGE SCALE GENOMIC DNA]</scope>
    <source>
        <strain evidence="1 2">PAC68</strain>
    </source>
</reference>
<dbReference type="Proteomes" id="UP000050863">
    <property type="component" value="Unassembled WGS sequence"/>
</dbReference>
<keyword evidence="2" id="KW-1185">Reference proteome</keyword>
<dbReference type="RefSeq" id="WP_057834191.1">
    <property type="nucleotide sequence ID" value="NZ_LLXZ01000027.1"/>
</dbReference>
<organism evidence="1 2">
    <name type="scientific">Bradyrhizobium jicamae</name>
    <dbReference type="NCBI Taxonomy" id="280332"/>
    <lineage>
        <taxon>Bacteria</taxon>
        <taxon>Pseudomonadati</taxon>
        <taxon>Pseudomonadota</taxon>
        <taxon>Alphaproteobacteria</taxon>
        <taxon>Hyphomicrobiales</taxon>
        <taxon>Nitrobacteraceae</taxon>
        <taxon>Bradyrhizobium</taxon>
    </lineage>
</organism>
<comment type="caution">
    <text evidence="1">The sequence shown here is derived from an EMBL/GenBank/DDBJ whole genome shotgun (WGS) entry which is preliminary data.</text>
</comment>
<dbReference type="OrthoDB" id="8238738at2"/>